<protein>
    <submittedName>
        <fullName evidence="1">DNA binding protein VP5</fullName>
    </submittedName>
</protein>
<accession>A0A2R3UAK4</accession>
<organism evidence="1">
    <name type="scientific">Gokushovirinae environmental samples</name>
    <dbReference type="NCBI Taxonomy" id="1478972"/>
    <lineage>
        <taxon>Viruses</taxon>
        <taxon>Monodnaviria</taxon>
        <taxon>Sangervirae</taxon>
        <taxon>Phixviricota</taxon>
        <taxon>Malgrandaviricetes</taxon>
        <taxon>Petitvirales</taxon>
        <taxon>Microviridae</taxon>
        <taxon>environmental samples</taxon>
    </lineage>
</organism>
<reference evidence="1" key="1">
    <citation type="submission" date="2018-03" db="EMBL/GenBank/DDBJ databases">
        <title>Twenty-four Novel Viral Genomes identified from the Dushanzi Mud Volcanic Sediment in Xinjiang, China.</title>
        <authorList>
            <person name="Han L."/>
        </authorList>
    </citation>
    <scope>NUCLEOTIDE SEQUENCE</scope>
</reference>
<dbReference type="InterPro" id="IPR046781">
    <property type="entry name" value="Phage_ORF5"/>
</dbReference>
<sequence length="84" mass="9562">MKLGVFTVRDEKVHLFLPPFYARNKGEAVRSFGDAARNKEHNFAKYPEDFTLYELGTFDDEDGTFTLAMPIRLASVSEVMPDIS</sequence>
<name>A0A2R3UAK4_9VIRU</name>
<dbReference type="Pfam" id="PF20577">
    <property type="entry name" value="Phage_ORF5"/>
    <property type="match status" value="1"/>
</dbReference>
<evidence type="ECO:0000313" key="1">
    <source>
        <dbReference type="EMBL" id="AVQ10284.1"/>
    </source>
</evidence>
<dbReference type="EMBL" id="MH029533">
    <property type="protein sequence ID" value="AVQ10284.1"/>
    <property type="molecule type" value="Genomic_DNA"/>
</dbReference>
<proteinExistence type="predicted"/>